<evidence type="ECO:0000313" key="2">
    <source>
        <dbReference type="Proteomes" id="UP000257451"/>
    </source>
</evidence>
<accession>A0A3E2MQ74</accession>
<dbReference type="PANTHER" id="PTHR43861">
    <property type="entry name" value="TRANS-ACONITATE 2-METHYLTRANSFERASE-RELATED"/>
    <property type="match status" value="1"/>
</dbReference>
<dbReference type="RefSeq" id="WP_051155030.1">
    <property type="nucleotide sequence ID" value="NZ_BQLN01000008.1"/>
</dbReference>
<reference evidence="1 2" key="1">
    <citation type="journal article" date="2018" name="Sci. Rep.">
        <title>Extensive genomic diversity among Mycobacterium marinum strains revealed by whole genome sequencing.</title>
        <authorList>
            <person name="Das S."/>
            <person name="Pettersson B.M."/>
            <person name="Behra P.R."/>
            <person name="Mallick A."/>
            <person name="Cheramie M."/>
            <person name="Ramesh M."/>
            <person name="Shirreff L."/>
            <person name="DuCote T."/>
            <person name="Dasgupta S."/>
            <person name="Ennis D.G."/>
            <person name="Kirsebom L.A."/>
        </authorList>
    </citation>
    <scope>NUCLEOTIDE SEQUENCE [LARGE SCALE GENOMIC DNA]</scope>
    <source>
        <strain evidence="1 2">Davis1</strain>
    </source>
</reference>
<dbReference type="Gene3D" id="3.40.50.150">
    <property type="entry name" value="Vaccinia Virus protein VP39"/>
    <property type="match status" value="1"/>
</dbReference>
<gene>
    <name evidence="1" type="ORF">DAVIS_04426</name>
</gene>
<keyword evidence="1" id="KW-0489">Methyltransferase</keyword>
<dbReference type="Proteomes" id="UP000257451">
    <property type="component" value="Unassembled WGS sequence"/>
</dbReference>
<dbReference type="CDD" id="cd02440">
    <property type="entry name" value="AdoMet_MTases"/>
    <property type="match status" value="1"/>
</dbReference>
<name>A0A3E2MQ74_MYCMR</name>
<proteinExistence type="predicted"/>
<dbReference type="GO" id="GO:0032259">
    <property type="term" value="P:methylation"/>
    <property type="evidence" value="ECO:0007669"/>
    <property type="project" value="UniProtKB-KW"/>
</dbReference>
<evidence type="ECO:0000313" key="1">
    <source>
        <dbReference type="EMBL" id="RFZ34876.1"/>
    </source>
</evidence>
<protein>
    <submittedName>
        <fullName evidence="1">Methyltransferase domain protein</fullName>
    </submittedName>
</protein>
<dbReference type="AlphaFoldDB" id="A0A3E2MQ74"/>
<dbReference type="SUPFAM" id="SSF53335">
    <property type="entry name" value="S-adenosyl-L-methionine-dependent methyltransferases"/>
    <property type="match status" value="1"/>
</dbReference>
<dbReference type="InterPro" id="IPR029063">
    <property type="entry name" value="SAM-dependent_MTases_sf"/>
</dbReference>
<dbReference type="GO" id="GO:0008168">
    <property type="term" value="F:methyltransferase activity"/>
    <property type="evidence" value="ECO:0007669"/>
    <property type="project" value="UniProtKB-KW"/>
</dbReference>
<keyword evidence="1" id="KW-0808">Transferase</keyword>
<comment type="caution">
    <text evidence="1">The sequence shown here is derived from an EMBL/GenBank/DDBJ whole genome shotgun (WGS) entry which is preliminary data.</text>
</comment>
<dbReference type="Pfam" id="PF13489">
    <property type="entry name" value="Methyltransf_23"/>
    <property type="match status" value="1"/>
</dbReference>
<sequence>MERFWFYPCANNSYQTKGPMRDTVRTKNRVVYPPGTILQHLYLKERSAAWTPGSFVEVGVGSGHVSNLLLSRGWSGVGYELNEEALARASSVNQDFIDSGRFAVHNSDWLAGAGELAPVDLVISSMVLEHLDEPLVTEYFERAAQQLLPGGRAVFFVPGSPRHWGVEDDIAGHYRRYTIDSLSNAARQHGWSPMHVVGLTYPLSNLLLGVSNALVRRAEADKQALSLQERTEQSGNRDVEWKTDFPGWTGMFLNETALRPAHWLQKRKRAQSSKDALVIYAECAPPAGLG</sequence>
<dbReference type="EMBL" id="PEDF01000176">
    <property type="protein sequence ID" value="RFZ34876.1"/>
    <property type="molecule type" value="Genomic_DNA"/>
</dbReference>
<organism evidence="1 2">
    <name type="scientific">Mycobacterium marinum</name>
    <dbReference type="NCBI Taxonomy" id="1781"/>
    <lineage>
        <taxon>Bacteria</taxon>
        <taxon>Bacillati</taxon>
        <taxon>Actinomycetota</taxon>
        <taxon>Actinomycetes</taxon>
        <taxon>Mycobacteriales</taxon>
        <taxon>Mycobacteriaceae</taxon>
        <taxon>Mycobacterium</taxon>
        <taxon>Mycobacterium ulcerans group</taxon>
    </lineage>
</organism>